<accession>A0ABQ1XLC2</accession>
<sequence>MPEATGSDPGKAASNKALTRKSGDLPPQSLVQDRVQSFGTRIYSVMAANIRAIRPALCVSRVFARRVAQQP</sequence>
<gene>
    <name evidence="2" type="ORF">GCM10007420_10710</name>
</gene>
<dbReference type="Proteomes" id="UP000648722">
    <property type="component" value="Unassembled WGS sequence"/>
</dbReference>
<proteinExistence type="predicted"/>
<reference evidence="3" key="1">
    <citation type="journal article" date="2019" name="Int. J. Syst. Evol. Microbiol.">
        <title>The Global Catalogue of Microorganisms (GCM) 10K type strain sequencing project: providing services to taxonomists for standard genome sequencing and annotation.</title>
        <authorList>
            <consortium name="The Broad Institute Genomics Platform"/>
            <consortium name="The Broad Institute Genome Sequencing Center for Infectious Disease"/>
            <person name="Wu L."/>
            <person name="Ma J."/>
        </authorList>
    </citation>
    <scope>NUCLEOTIDE SEQUENCE [LARGE SCALE GENOMIC DNA]</scope>
    <source>
        <strain evidence="3">CGMCC 1.12766</strain>
    </source>
</reference>
<keyword evidence="3" id="KW-1185">Reference proteome</keyword>
<evidence type="ECO:0000256" key="1">
    <source>
        <dbReference type="SAM" id="MobiDB-lite"/>
    </source>
</evidence>
<protein>
    <submittedName>
        <fullName evidence="2">Uncharacterized protein</fullName>
    </submittedName>
</protein>
<organism evidence="2 3">
    <name type="scientific">Glycocaulis albus</name>
    <dbReference type="NCBI Taxonomy" id="1382801"/>
    <lineage>
        <taxon>Bacteria</taxon>
        <taxon>Pseudomonadati</taxon>
        <taxon>Pseudomonadota</taxon>
        <taxon>Alphaproteobacteria</taxon>
        <taxon>Maricaulales</taxon>
        <taxon>Maricaulaceae</taxon>
        <taxon>Glycocaulis</taxon>
    </lineage>
</organism>
<feature type="region of interest" description="Disordered" evidence="1">
    <location>
        <begin position="1"/>
        <end position="29"/>
    </location>
</feature>
<dbReference type="EMBL" id="BMFS01000004">
    <property type="protein sequence ID" value="GGG96901.1"/>
    <property type="molecule type" value="Genomic_DNA"/>
</dbReference>
<evidence type="ECO:0000313" key="3">
    <source>
        <dbReference type="Proteomes" id="UP000648722"/>
    </source>
</evidence>
<name>A0ABQ1XLC2_9PROT</name>
<comment type="caution">
    <text evidence="2">The sequence shown here is derived from an EMBL/GenBank/DDBJ whole genome shotgun (WGS) entry which is preliminary data.</text>
</comment>
<evidence type="ECO:0000313" key="2">
    <source>
        <dbReference type="EMBL" id="GGG96901.1"/>
    </source>
</evidence>